<feature type="domain" description="PPM-type phosphatase" evidence="7">
    <location>
        <begin position="24"/>
        <end position="253"/>
    </location>
</feature>
<dbReference type="InterPro" id="IPR001932">
    <property type="entry name" value="PPM-type_phosphatase-like_dom"/>
</dbReference>
<evidence type="ECO:0000256" key="3">
    <source>
        <dbReference type="ARBA" id="ARBA00022777"/>
    </source>
</evidence>
<evidence type="ECO:0000256" key="1">
    <source>
        <dbReference type="ARBA" id="ARBA00022679"/>
    </source>
</evidence>
<proteinExistence type="predicted"/>
<dbReference type="RefSeq" id="WP_301416029.1">
    <property type="nucleotide sequence ID" value="NZ_CP098023.1"/>
</dbReference>
<dbReference type="InterPro" id="IPR036457">
    <property type="entry name" value="PPM-type-like_dom_sf"/>
</dbReference>
<evidence type="ECO:0000259" key="6">
    <source>
        <dbReference type="PROSITE" id="PS50011"/>
    </source>
</evidence>
<evidence type="ECO:0000256" key="4">
    <source>
        <dbReference type="ARBA" id="ARBA00022840"/>
    </source>
</evidence>
<dbReference type="CDD" id="cd14014">
    <property type="entry name" value="STKc_PknB_like"/>
    <property type="match status" value="1"/>
</dbReference>
<organism evidence="8 9">
    <name type="scientific">Microbulbifer spongiae</name>
    <dbReference type="NCBI Taxonomy" id="2944933"/>
    <lineage>
        <taxon>Bacteria</taxon>
        <taxon>Pseudomonadati</taxon>
        <taxon>Pseudomonadota</taxon>
        <taxon>Gammaproteobacteria</taxon>
        <taxon>Cellvibrionales</taxon>
        <taxon>Microbulbiferaceae</taxon>
        <taxon>Microbulbifer</taxon>
    </lineage>
</organism>
<dbReference type="Gene3D" id="1.10.510.10">
    <property type="entry name" value="Transferase(Phosphotransferase) domain 1"/>
    <property type="match status" value="1"/>
</dbReference>
<keyword evidence="5" id="KW-1133">Transmembrane helix</keyword>
<reference evidence="8 9" key="1">
    <citation type="submission" date="2022-05" db="EMBL/GenBank/DDBJ databases">
        <title>Microbulbifer sp. nov., isolated from sponge.</title>
        <authorList>
            <person name="Gao L."/>
        </authorList>
    </citation>
    <scope>NUCLEOTIDE SEQUENCE [LARGE SCALE GENOMIC DNA]</scope>
    <source>
        <strain evidence="8 9">MI-G</strain>
    </source>
</reference>
<keyword evidence="2" id="KW-0547">Nucleotide-binding</keyword>
<dbReference type="Proteomes" id="UP001321520">
    <property type="component" value="Chromosome"/>
</dbReference>
<keyword evidence="9" id="KW-1185">Reference proteome</keyword>
<dbReference type="Gene3D" id="3.60.40.10">
    <property type="entry name" value="PPM-type phosphatase domain"/>
    <property type="match status" value="1"/>
</dbReference>
<evidence type="ECO:0000313" key="9">
    <source>
        <dbReference type="Proteomes" id="UP001321520"/>
    </source>
</evidence>
<dbReference type="SUPFAM" id="SSF56112">
    <property type="entry name" value="Protein kinase-like (PK-like)"/>
    <property type="match status" value="1"/>
</dbReference>
<dbReference type="SUPFAM" id="SSF81606">
    <property type="entry name" value="PP2C-like"/>
    <property type="match status" value="1"/>
</dbReference>
<feature type="transmembrane region" description="Helical" evidence="5">
    <location>
        <begin position="566"/>
        <end position="586"/>
    </location>
</feature>
<dbReference type="Pfam" id="PF13672">
    <property type="entry name" value="PP2C_2"/>
    <property type="match status" value="1"/>
</dbReference>
<keyword evidence="5" id="KW-0472">Membrane</keyword>
<dbReference type="CDD" id="cd00143">
    <property type="entry name" value="PP2Cc"/>
    <property type="match status" value="1"/>
</dbReference>
<dbReference type="PROSITE" id="PS50011">
    <property type="entry name" value="PROTEIN_KINASE_DOM"/>
    <property type="match status" value="1"/>
</dbReference>
<dbReference type="InterPro" id="IPR011009">
    <property type="entry name" value="Kinase-like_dom_sf"/>
</dbReference>
<keyword evidence="3 8" id="KW-0418">Kinase</keyword>
<sequence>MTETGPTISAQSPAAAPQALLQLRHGLCSRAGIKPQNEDSALFHWPQSPHLQQYLGAVAALADGVSSAEAGALASHTATGQFVRDYYKVPDTWSVAHAGQKILASINSKLYRKSHDYPQQEKGFLCTFSALVFKSRTAHYFHIGDSRIYHLRSNTLKCLTRDHNITLAHRQQMLSRALGMDTGLQVDYGQVDLADNDTLLITSDGVHDFIDGEVLRELLAQTHSSEQEKAEALVRLAEENGSDDNLSALVVRVQALPQATLDDYSRQLTRLPFPPELEPGMVLDGYRVERELFSSQRSQLYLVCDTASGETLVMKTPSVNYEDDIHYIDRFVQEEWIGLRIHSEHVVRLHRQERPRSALYYLMEYVDGITLETWIARNRFPKPAEAFRILKQVAAGLQAFHDQETIHQDLKPANIMVDRSGQVKIIDFGSVYIAGSAEIFRPLEHPAALGTASYSDPHYILGHNSGIRGDIYALATIAYEMFTGELPYGEEIEACRSNADYERLRYRSATQFNPVVPLWFDRALERGCSIDLEQRYPTLEALIRDLGNPNPDYLREDPTDKGDASLFWKILCGIWVITLLAVVALFSSGT</sequence>
<dbReference type="SMART" id="SM00220">
    <property type="entry name" value="S_TKc"/>
    <property type="match status" value="1"/>
</dbReference>
<dbReference type="SMART" id="SM00331">
    <property type="entry name" value="PP2C_SIG"/>
    <property type="match status" value="1"/>
</dbReference>
<dbReference type="InterPro" id="IPR000719">
    <property type="entry name" value="Prot_kinase_dom"/>
</dbReference>
<evidence type="ECO:0000259" key="7">
    <source>
        <dbReference type="PROSITE" id="PS51746"/>
    </source>
</evidence>
<evidence type="ECO:0000256" key="2">
    <source>
        <dbReference type="ARBA" id="ARBA00022741"/>
    </source>
</evidence>
<dbReference type="EMBL" id="CP098023">
    <property type="protein sequence ID" value="WKD50076.1"/>
    <property type="molecule type" value="Genomic_DNA"/>
</dbReference>
<accession>A0ABY9EGV7</accession>
<gene>
    <name evidence="8" type="ORF">M8T91_01210</name>
</gene>
<evidence type="ECO:0000313" key="8">
    <source>
        <dbReference type="EMBL" id="WKD50076.1"/>
    </source>
</evidence>
<dbReference type="PANTHER" id="PTHR43289">
    <property type="entry name" value="MITOGEN-ACTIVATED PROTEIN KINASE KINASE KINASE 20-RELATED"/>
    <property type="match status" value="1"/>
</dbReference>
<dbReference type="GO" id="GO:0016301">
    <property type="term" value="F:kinase activity"/>
    <property type="evidence" value="ECO:0007669"/>
    <property type="project" value="UniProtKB-KW"/>
</dbReference>
<dbReference type="Pfam" id="PF00069">
    <property type="entry name" value="Pkinase"/>
    <property type="match status" value="1"/>
</dbReference>
<dbReference type="PANTHER" id="PTHR43289:SF6">
    <property type="entry name" value="SERINE_THREONINE-PROTEIN KINASE NEKL-3"/>
    <property type="match status" value="1"/>
</dbReference>
<keyword evidence="4" id="KW-0067">ATP-binding</keyword>
<keyword evidence="5" id="KW-0812">Transmembrane</keyword>
<dbReference type="SMART" id="SM00332">
    <property type="entry name" value="PP2Cc"/>
    <property type="match status" value="1"/>
</dbReference>
<name>A0ABY9EGV7_9GAMM</name>
<evidence type="ECO:0000256" key="5">
    <source>
        <dbReference type="SAM" id="Phobius"/>
    </source>
</evidence>
<protein>
    <submittedName>
        <fullName evidence="8">Bifunctional protein-serine/threonine kinase/phosphatase</fullName>
    </submittedName>
</protein>
<dbReference type="Gene3D" id="3.30.200.20">
    <property type="entry name" value="Phosphorylase Kinase, domain 1"/>
    <property type="match status" value="1"/>
</dbReference>
<keyword evidence="1" id="KW-0808">Transferase</keyword>
<feature type="domain" description="Protein kinase" evidence="6">
    <location>
        <begin position="286"/>
        <end position="554"/>
    </location>
</feature>
<dbReference type="PROSITE" id="PS51746">
    <property type="entry name" value="PPM_2"/>
    <property type="match status" value="1"/>
</dbReference>